<evidence type="ECO:0000256" key="8">
    <source>
        <dbReference type="ARBA" id="ARBA00023015"/>
    </source>
</evidence>
<dbReference type="GO" id="GO:0008270">
    <property type="term" value="F:zinc ion binding"/>
    <property type="evidence" value="ECO:0007669"/>
    <property type="project" value="UniProtKB-KW"/>
</dbReference>
<evidence type="ECO:0000256" key="11">
    <source>
        <dbReference type="ARBA" id="ARBA00023242"/>
    </source>
</evidence>
<dbReference type="Gene3D" id="3.30.160.60">
    <property type="entry name" value="Classic Zinc Finger"/>
    <property type="match status" value="8"/>
</dbReference>
<keyword evidence="8" id="KW-0805">Transcription regulation</keyword>
<dbReference type="SUPFAM" id="SSF57667">
    <property type="entry name" value="beta-beta-alpha zinc fingers"/>
    <property type="match status" value="5"/>
</dbReference>
<feature type="domain" description="C2H2-type" evidence="14">
    <location>
        <begin position="161"/>
        <end position="188"/>
    </location>
</feature>
<evidence type="ECO:0000256" key="13">
    <source>
        <dbReference type="SAM" id="SignalP"/>
    </source>
</evidence>
<evidence type="ECO:0000259" key="14">
    <source>
        <dbReference type="PROSITE" id="PS50157"/>
    </source>
</evidence>
<sequence>IIKLTINHLFLWQGSADPTCSYATPMDSNGLSMPDMEGHLTHGDEGNVISQSERSPFSPCFSFKQSDSPQMQRKDKFMCKHCGKAFSQPSTLLLHQKLHNRERLHHCTLCGKRFSQASSLKRHHSIHRGEKPFRCVHCGKQFADQSNLKKHVTVHTGEKPYGCNLCGKMFNQSSNLKTHMRIHTREKPFGCDRCGRMFAHKYILTSQGREYSHWYLSLIYIDFNTTVLLCPMETCDRRFSRSDELNRHIRIHTGHKPFQCRICLRSFSRSDHLTTHTRTHTGEKPFSCDVCGKRFARSDERKRHGRVHLKQKEKMELKPQVVNAWPFTLPEAI</sequence>
<comment type="pathway">
    <text evidence="2">Protein modification; protein ubiquitination.</text>
</comment>
<evidence type="ECO:0000256" key="5">
    <source>
        <dbReference type="ARBA" id="ARBA00022771"/>
    </source>
</evidence>
<feature type="domain" description="C2H2-type" evidence="14">
    <location>
        <begin position="77"/>
        <end position="104"/>
    </location>
</feature>
<dbReference type="Pfam" id="PF00096">
    <property type="entry name" value="zf-C2H2"/>
    <property type="match status" value="7"/>
</dbReference>
<feature type="domain" description="C2H2-type" evidence="14">
    <location>
        <begin position="105"/>
        <end position="132"/>
    </location>
</feature>
<evidence type="ECO:0000256" key="12">
    <source>
        <dbReference type="PROSITE-ProRule" id="PRU00042"/>
    </source>
</evidence>
<evidence type="ECO:0000313" key="16">
    <source>
        <dbReference type="Proteomes" id="UP000472270"/>
    </source>
</evidence>
<dbReference type="FunFam" id="3.30.160.60:FF:000340">
    <property type="entry name" value="zinc finger protein 473 isoform X1"/>
    <property type="match status" value="1"/>
</dbReference>
<dbReference type="SMART" id="SM00355">
    <property type="entry name" value="ZnF_C2H2"/>
    <property type="match status" value="7"/>
</dbReference>
<keyword evidence="3" id="KW-0479">Metal-binding</keyword>
<accession>A0A673GKS6</accession>
<organism evidence="15 16">
    <name type="scientific">Sinocyclocheilus rhinocerous</name>
    <dbReference type="NCBI Taxonomy" id="307959"/>
    <lineage>
        <taxon>Eukaryota</taxon>
        <taxon>Metazoa</taxon>
        <taxon>Chordata</taxon>
        <taxon>Craniata</taxon>
        <taxon>Vertebrata</taxon>
        <taxon>Euteleostomi</taxon>
        <taxon>Actinopterygii</taxon>
        <taxon>Neopterygii</taxon>
        <taxon>Teleostei</taxon>
        <taxon>Ostariophysi</taxon>
        <taxon>Cypriniformes</taxon>
        <taxon>Cyprinidae</taxon>
        <taxon>Cyprininae</taxon>
        <taxon>Sinocyclocheilus</taxon>
    </lineage>
</organism>
<dbReference type="GO" id="GO:0031519">
    <property type="term" value="C:PcG protein complex"/>
    <property type="evidence" value="ECO:0007669"/>
    <property type="project" value="TreeGrafter"/>
</dbReference>
<evidence type="ECO:0000256" key="2">
    <source>
        <dbReference type="ARBA" id="ARBA00004906"/>
    </source>
</evidence>
<keyword evidence="9" id="KW-0238">DNA-binding</keyword>
<evidence type="ECO:0000256" key="1">
    <source>
        <dbReference type="ARBA" id="ARBA00004123"/>
    </source>
</evidence>
<name>A0A673GKS6_9TELE</name>
<keyword evidence="16" id="KW-1185">Reference proteome</keyword>
<reference evidence="15" key="2">
    <citation type="submission" date="2025-09" db="UniProtKB">
        <authorList>
            <consortium name="Ensembl"/>
        </authorList>
    </citation>
    <scope>IDENTIFICATION</scope>
</reference>
<evidence type="ECO:0000256" key="9">
    <source>
        <dbReference type="ARBA" id="ARBA00023125"/>
    </source>
</evidence>
<keyword evidence="4" id="KW-0677">Repeat</keyword>
<dbReference type="GO" id="GO:0000981">
    <property type="term" value="F:DNA-binding transcription factor activity, RNA polymerase II-specific"/>
    <property type="evidence" value="ECO:0007669"/>
    <property type="project" value="TreeGrafter"/>
</dbReference>
<evidence type="ECO:0000256" key="6">
    <source>
        <dbReference type="ARBA" id="ARBA00022786"/>
    </source>
</evidence>
<dbReference type="PROSITE" id="PS50157">
    <property type="entry name" value="ZINC_FINGER_C2H2_2"/>
    <property type="match status" value="8"/>
</dbReference>
<keyword evidence="13" id="KW-0732">Signal</keyword>
<comment type="subcellular location">
    <subcellularLocation>
        <location evidence="1">Nucleus</location>
    </subcellularLocation>
</comment>
<evidence type="ECO:0000256" key="3">
    <source>
        <dbReference type="ARBA" id="ARBA00022723"/>
    </source>
</evidence>
<keyword evidence="7" id="KW-0862">Zinc</keyword>
<dbReference type="PANTHER" id="PTHR14003:SF23">
    <property type="entry name" value="ZINC FINGER PROTEIN 143"/>
    <property type="match status" value="1"/>
</dbReference>
<dbReference type="PANTHER" id="PTHR14003">
    <property type="entry name" value="TRANSCRIPTIONAL REPRESSOR PROTEIN YY"/>
    <property type="match status" value="1"/>
</dbReference>
<dbReference type="FunFam" id="3.30.160.60:FF:000912">
    <property type="entry name" value="Zinc finger protein 660"/>
    <property type="match status" value="1"/>
</dbReference>
<dbReference type="InterPro" id="IPR036236">
    <property type="entry name" value="Znf_C2H2_sf"/>
</dbReference>
<feature type="chain" id="PRO_5025569764" evidence="13">
    <location>
        <begin position="17"/>
        <end position="333"/>
    </location>
</feature>
<evidence type="ECO:0000256" key="7">
    <source>
        <dbReference type="ARBA" id="ARBA00022833"/>
    </source>
</evidence>
<dbReference type="GO" id="GO:0000785">
    <property type="term" value="C:chromatin"/>
    <property type="evidence" value="ECO:0007669"/>
    <property type="project" value="TreeGrafter"/>
</dbReference>
<dbReference type="FunFam" id="3.30.160.60:FF:000446">
    <property type="entry name" value="Zinc finger protein"/>
    <property type="match status" value="1"/>
</dbReference>
<feature type="domain" description="C2H2-type" evidence="14">
    <location>
        <begin position="189"/>
        <end position="213"/>
    </location>
</feature>
<feature type="domain" description="C2H2-type" evidence="14">
    <location>
        <begin position="258"/>
        <end position="285"/>
    </location>
</feature>
<dbReference type="GO" id="GO:0000978">
    <property type="term" value="F:RNA polymerase II cis-regulatory region sequence-specific DNA binding"/>
    <property type="evidence" value="ECO:0007669"/>
    <property type="project" value="TreeGrafter"/>
</dbReference>
<keyword evidence="11" id="KW-0539">Nucleus</keyword>
<dbReference type="GO" id="GO:0005667">
    <property type="term" value="C:transcription regulator complex"/>
    <property type="evidence" value="ECO:0007669"/>
    <property type="project" value="TreeGrafter"/>
</dbReference>
<protein>
    <submittedName>
        <fullName evidence="15">Si:dkey-56e3.3</fullName>
    </submittedName>
</protein>
<dbReference type="Proteomes" id="UP000472270">
    <property type="component" value="Unassembled WGS sequence"/>
</dbReference>
<evidence type="ECO:0000256" key="4">
    <source>
        <dbReference type="ARBA" id="ARBA00022737"/>
    </source>
</evidence>
<evidence type="ECO:0000313" key="15">
    <source>
        <dbReference type="Ensembl" id="ENSSRHP00000013990.1"/>
    </source>
</evidence>
<dbReference type="FunFam" id="3.30.160.60:FF:000557">
    <property type="entry name" value="zinc finger and SCAN domain-containing protein 29"/>
    <property type="match status" value="1"/>
</dbReference>
<keyword evidence="6" id="KW-0833">Ubl conjugation pathway</keyword>
<dbReference type="AlphaFoldDB" id="A0A673GKS6"/>
<dbReference type="FunFam" id="3.30.160.60:FF:000064">
    <property type="entry name" value="Early growth response protein 3"/>
    <property type="match status" value="1"/>
</dbReference>
<evidence type="ECO:0000256" key="10">
    <source>
        <dbReference type="ARBA" id="ARBA00023163"/>
    </source>
</evidence>
<feature type="signal peptide" evidence="13">
    <location>
        <begin position="1"/>
        <end position="16"/>
    </location>
</feature>
<feature type="domain" description="C2H2-type" evidence="14">
    <location>
        <begin position="228"/>
        <end position="257"/>
    </location>
</feature>
<proteinExistence type="predicted"/>
<dbReference type="Ensembl" id="ENSSRHT00000014479.1">
    <property type="protein sequence ID" value="ENSSRHP00000013990.1"/>
    <property type="gene ID" value="ENSSRHG00000007846.1"/>
</dbReference>
<keyword evidence="5 12" id="KW-0863">Zinc-finger</keyword>
<dbReference type="InterPro" id="IPR013087">
    <property type="entry name" value="Znf_C2H2_type"/>
</dbReference>
<dbReference type="PROSITE" id="PS00028">
    <property type="entry name" value="ZINC_FINGER_C2H2_1"/>
    <property type="match status" value="7"/>
</dbReference>
<feature type="domain" description="C2H2-type" evidence="14">
    <location>
        <begin position="133"/>
        <end position="160"/>
    </location>
</feature>
<keyword evidence="10" id="KW-0804">Transcription</keyword>
<feature type="domain" description="C2H2-type" evidence="14">
    <location>
        <begin position="286"/>
        <end position="313"/>
    </location>
</feature>
<reference evidence="15" key="1">
    <citation type="submission" date="2025-08" db="UniProtKB">
        <authorList>
            <consortium name="Ensembl"/>
        </authorList>
    </citation>
    <scope>IDENTIFICATION</scope>
</reference>